<keyword evidence="11" id="KW-0460">Magnesium</keyword>
<gene>
    <name evidence="11" type="primary">aroK</name>
    <name evidence="12" type="ORF">DKT77_04870</name>
</gene>
<dbReference type="Pfam" id="PF01202">
    <property type="entry name" value="SKI"/>
    <property type="match status" value="1"/>
</dbReference>
<accession>A0A2V2LN24</accession>
<dbReference type="PRINTS" id="PR01100">
    <property type="entry name" value="SHIKIMTKNASE"/>
</dbReference>
<evidence type="ECO:0000256" key="9">
    <source>
        <dbReference type="ARBA" id="ARBA00023141"/>
    </source>
</evidence>
<comment type="catalytic activity">
    <reaction evidence="10 11">
        <text>shikimate + ATP = 3-phosphoshikimate + ADP + H(+)</text>
        <dbReference type="Rhea" id="RHEA:13121"/>
        <dbReference type="ChEBI" id="CHEBI:15378"/>
        <dbReference type="ChEBI" id="CHEBI:30616"/>
        <dbReference type="ChEBI" id="CHEBI:36208"/>
        <dbReference type="ChEBI" id="CHEBI:145989"/>
        <dbReference type="ChEBI" id="CHEBI:456216"/>
        <dbReference type="EC" id="2.7.1.71"/>
    </reaction>
</comment>
<dbReference type="GO" id="GO:0005524">
    <property type="term" value="F:ATP binding"/>
    <property type="evidence" value="ECO:0007669"/>
    <property type="project" value="UniProtKB-UniRule"/>
</dbReference>
<dbReference type="HAMAP" id="MF_00109">
    <property type="entry name" value="Shikimate_kinase"/>
    <property type="match status" value="1"/>
</dbReference>
<keyword evidence="11" id="KW-0963">Cytoplasm</keyword>
<feature type="binding site" evidence="11">
    <location>
        <position position="163"/>
    </location>
    <ligand>
        <name>substrate</name>
    </ligand>
</feature>
<evidence type="ECO:0000256" key="11">
    <source>
        <dbReference type="HAMAP-Rule" id="MF_00109"/>
    </source>
</evidence>
<evidence type="ECO:0000313" key="12">
    <source>
        <dbReference type="EMBL" id="PWR03679.1"/>
    </source>
</evidence>
<evidence type="ECO:0000256" key="6">
    <source>
        <dbReference type="ARBA" id="ARBA00022741"/>
    </source>
</evidence>
<dbReference type="InterPro" id="IPR027417">
    <property type="entry name" value="P-loop_NTPase"/>
</dbReference>
<keyword evidence="13" id="KW-1185">Reference proteome</keyword>
<dbReference type="CDD" id="cd00464">
    <property type="entry name" value="SK"/>
    <property type="match status" value="1"/>
</dbReference>
<dbReference type="GO" id="GO:0004765">
    <property type="term" value="F:shikimate kinase activity"/>
    <property type="evidence" value="ECO:0007669"/>
    <property type="project" value="UniProtKB-UniRule"/>
</dbReference>
<dbReference type="InterPro" id="IPR000623">
    <property type="entry name" value="Shikimate_kinase/TSH1"/>
</dbReference>
<dbReference type="PANTHER" id="PTHR21087:SF16">
    <property type="entry name" value="SHIKIMATE KINASE 1, CHLOROPLASTIC"/>
    <property type="match status" value="1"/>
</dbReference>
<dbReference type="PANTHER" id="PTHR21087">
    <property type="entry name" value="SHIKIMATE KINASE"/>
    <property type="match status" value="1"/>
</dbReference>
<evidence type="ECO:0000256" key="10">
    <source>
        <dbReference type="ARBA" id="ARBA00048567"/>
    </source>
</evidence>
<dbReference type="GO" id="GO:0000287">
    <property type="term" value="F:magnesium ion binding"/>
    <property type="evidence" value="ECO:0007669"/>
    <property type="project" value="UniProtKB-UniRule"/>
</dbReference>
<evidence type="ECO:0000256" key="5">
    <source>
        <dbReference type="ARBA" id="ARBA00022679"/>
    </source>
</evidence>
<comment type="similarity">
    <text evidence="2 11">Belongs to the shikimate kinase family.</text>
</comment>
<comment type="subcellular location">
    <subcellularLocation>
        <location evidence="11">Cytoplasm</location>
    </subcellularLocation>
</comment>
<dbReference type="GO" id="GO:0008652">
    <property type="term" value="P:amino acid biosynthetic process"/>
    <property type="evidence" value="ECO:0007669"/>
    <property type="project" value="UniProtKB-KW"/>
</dbReference>
<sequence>MGTRRNSRHRDRIILEPGSGQAVPQRLHKTVVLVGMMGAGKTAVGTALARRLGVPFVDQDDEIQRAANRTIAEIFRENGEAFFREKETKVLERLLAGPPCVLSTGGGAFLAERNRDLIAARGVAIWLRAELNLLWARVRYRSTRPLLQTENPFETLKGLYEARTPIYALAPIHVQAFSNYSVEDTAQAVVDTLARHPDILTEDTETRHHAQH</sequence>
<evidence type="ECO:0000256" key="3">
    <source>
        <dbReference type="ARBA" id="ARBA00012154"/>
    </source>
</evidence>
<dbReference type="EC" id="2.7.1.71" evidence="3 11"/>
<feature type="binding site" evidence="11">
    <location>
        <position position="144"/>
    </location>
    <ligand>
        <name>ATP</name>
        <dbReference type="ChEBI" id="CHEBI:30616"/>
    </ligand>
</feature>
<keyword evidence="4 11" id="KW-0028">Amino-acid biosynthesis</keyword>
<feature type="binding site" evidence="11">
    <location>
        <position position="60"/>
    </location>
    <ligand>
        <name>substrate</name>
    </ligand>
</feature>
<dbReference type="GO" id="GO:0009423">
    <property type="term" value="P:chorismate biosynthetic process"/>
    <property type="evidence" value="ECO:0007669"/>
    <property type="project" value="UniProtKB-UniRule"/>
</dbReference>
<dbReference type="NCBIfam" id="NF010552">
    <property type="entry name" value="PRK13946.1"/>
    <property type="match status" value="1"/>
</dbReference>
<organism evidence="12 13">
    <name type="scientific">Meridianimarinicoccus roseus</name>
    <dbReference type="NCBI Taxonomy" id="2072018"/>
    <lineage>
        <taxon>Bacteria</taxon>
        <taxon>Pseudomonadati</taxon>
        <taxon>Pseudomonadota</taxon>
        <taxon>Alphaproteobacteria</taxon>
        <taxon>Rhodobacterales</taxon>
        <taxon>Paracoccaceae</taxon>
        <taxon>Meridianimarinicoccus</taxon>
    </lineage>
</organism>
<evidence type="ECO:0000256" key="1">
    <source>
        <dbReference type="ARBA" id="ARBA00004842"/>
    </source>
</evidence>
<evidence type="ECO:0000256" key="8">
    <source>
        <dbReference type="ARBA" id="ARBA00022840"/>
    </source>
</evidence>
<evidence type="ECO:0000256" key="4">
    <source>
        <dbReference type="ARBA" id="ARBA00022605"/>
    </source>
</evidence>
<comment type="caution">
    <text evidence="12">The sequence shown here is derived from an EMBL/GenBank/DDBJ whole genome shotgun (WGS) entry which is preliminary data.</text>
</comment>
<evidence type="ECO:0000256" key="7">
    <source>
        <dbReference type="ARBA" id="ARBA00022777"/>
    </source>
</evidence>
<dbReference type="InterPro" id="IPR031322">
    <property type="entry name" value="Shikimate/glucono_kinase"/>
</dbReference>
<protein>
    <recommendedName>
        <fullName evidence="3 11">Shikimate kinase</fullName>
        <shortName evidence="11">SK</shortName>
        <ecNumber evidence="3 11">2.7.1.71</ecNumber>
    </recommendedName>
</protein>
<reference evidence="12 13" key="1">
    <citation type="submission" date="2018-05" db="EMBL/GenBank/DDBJ databases">
        <title>Rhodobacteraceae gen. nov., sp. nov. isolated from sea water.</title>
        <authorList>
            <person name="Ren Y."/>
        </authorList>
    </citation>
    <scope>NUCLEOTIDE SEQUENCE [LARGE SCALE GENOMIC DNA]</scope>
    <source>
        <strain evidence="12 13">TG-679</strain>
    </source>
</reference>
<feature type="binding site" evidence="11">
    <location>
        <position position="84"/>
    </location>
    <ligand>
        <name>substrate</name>
    </ligand>
</feature>
<evidence type="ECO:0000256" key="2">
    <source>
        <dbReference type="ARBA" id="ARBA00006997"/>
    </source>
</evidence>
<dbReference type="SUPFAM" id="SSF52540">
    <property type="entry name" value="P-loop containing nucleoside triphosphate hydrolases"/>
    <property type="match status" value="1"/>
</dbReference>
<comment type="function">
    <text evidence="11">Catalyzes the specific phosphorylation of the 3-hydroxyl group of shikimic acid using ATP as a cosubstrate.</text>
</comment>
<comment type="caution">
    <text evidence="11">Lacks conserved residue(s) required for the propagation of feature annotation.</text>
</comment>
<dbReference type="PROSITE" id="PS01128">
    <property type="entry name" value="SHIKIMATE_KINASE"/>
    <property type="match status" value="1"/>
</dbReference>
<proteinExistence type="inferred from homology"/>
<keyword evidence="9 11" id="KW-0057">Aromatic amino acid biosynthesis</keyword>
<dbReference type="GO" id="GO:0005829">
    <property type="term" value="C:cytosol"/>
    <property type="evidence" value="ECO:0007669"/>
    <property type="project" value="TreeGrafter"/>
</dbReference>
<feature type="binding site" evidence="11">
    <location>
        <position position="42"/>
    </location>
    <ligand>
        <name>Mg(2+)</name>
        <dbReference type="ChEBI" id="CHEBI:18420"/>
    </ligand>
</feature>
<dbReference type="AlphaFoldDB" id="A0A2V2LN24"/>
<dbReference type="Proteomes" id="UP000245680">
    <property type="component" value="Unassembled WGS sequence"/>
</dbReference>
<feature type="binding site" evidence="11">
    <location>
        <begin position="38"/>
        <end position="43"/>
    </location>
    <ligand>
        <name>ATP</name>
        <dbReference type="ChEBI" id="CHEBI:30616"/>
    </ligand>
</feature>
<dbReference type="OrthoDB" id="9800332at2"/>
<dbReference type="GO" id="GO:0009073">
    <property type="term" value="P:aromatic amino acid family biosynthetic process"/>
    <property type="evidence" value="ECO:0007669"/>
    <property type="project" value="UniProtKB-KW"/>
</dbReference>
<keyword evidence="7 11" id="KW-0418">Kinase</keyword>
<dbReference type="InterPro" id="IPR023000">
    <property type="entry name" value="Shikimate_kinase_CS"/>
</dbReference>
<dbReference type="UniPathway" id="UPA00053">
    <property type="reaction ID" value="UER00088"/>
</dbReference>
<comment type="subunit">
    <text evidence="11">Monomer.</text>
</comment>
<keyword evidence="6 11" id="KW-0547">Nucleotide-binding</keyword>
<comment type="pathway">
    <text evidence="1 11">Metabolic intermediate biosynthesis; chorismate biosynthesis; chorismate from D-erythrose 4-phosphate and phosphoenolpyruvate: step 5/7.</text>
</comment>
<dbReference type="Gene3D" id="3.40.50.300">
    <property type="entry name" value="P-loop containing nucleotide triphosphate hydrolases"/>
    <property type="match status" value="1"/>
</dbReference>
<feature type="binding site" evidence="11">
    <location>
        <position position="106"/>
    </location>
    <ligand>
        <name>substrate</name>
    </ligand>
</feature>
<comment type="cofactor">
    <cofactor evidence="11">
        <name>Mg(2+)</name>
        <dbReference type="ChEBI" id="CHEBI:18420"/>
    </cofactor>
    <text evidence="11">Binds 1 Mg(2+) ion per subunit.</text>
</comment>
<keyword evidence="8 11" id="KW-0067">ATP-binding</keyword>
<dbReference type="EMBL" id="QGKU01000021">
    <property type="protein sequence ID" value="PWR03679.1"/>
    <property type="molecule type" value="Genomic_DNA"/>
</dbReference>
<name>A0A2V2LN24_9RHOB</name>
<evidence type="ECO:0000313" key="13">
    <source>
        <dbReference type="Proteomes" id="UP000245680"/>
    </source>
</evidence>
<keyword evidence="5 11" id="KW-0808">Transferase</keyword>
<keyword evidence="11" id="KW-0479">Metal-binding</keyword>